<evidence type="ECO:0000256" key="4">
    <source>
        <dbReference type="ARBA" id="ARBA00023136"/>
    </source>
</evidence>
<accession>A0A1I3JDG3</accession>
<sequence>MKQTSIKNILYWVSTILVCAMFLYSAQMYFFNTAMIEGYFKSLNYPTYIVIPLAIIKVLGVVMILWRKSAWLTEWAYAGFFFDVILATVAHYNAGHGLFGMSFYTIFIVLVSYFLGKDVRQKNKLIV</sequence>
<dbReference type="STRING" id="1144750.SAMN05443431_101351"/>
<keyword evidence="7" id="KW-1185">Reference proteome</keyword>
<feature type="transmembrane region" description="Helical" evidence="5">
    <location>
        <begin position="75"/>
        <end position="92"/>
    </location>
</feature>
<keyword evidence="2 5" id="KW-0812">Transmembrane</keyword>
<dbReference type="AlphaFoldDB" id="A0A1I3JDG3"/>
<name>A0A1I3JDG3_9FLAO</name>
<dbReference type="GO" id="GO:0016020">
    <property type="term" value="C:membrane"/>
    <property type="evidence" value="ECO:0007669"/>
    <property type="project" value="UniProtKB-SubCell"/>
</dbReference>
<dbReference type="Pfam" id="PF13564">
    <property type="entry name" value="DoxX_2"/>
    <property type="match status" value="1"/>
</dbReference>
<evidence type="ECO:0000256" key="5">
    <source>
        <dbReference type="SAM" id="Phobius"/>
    </source>
</evidence>
<evidence type="ECO:0000256" key="1">
    <source>
        <dbReference type="ARBA" id="ARBA00004141"/>
    </source>
</evidence>
<feature type="transmembrane region" description="Helical" evidence="5">
    <location>
        <begin position="9"/>
        <end position="30"/>
    </location>
</feature>
<evidence type="ECO:0000313" key="6">
    <source>
        <dbReference type="EMBL" id="SFI57985.1"/>
    </source>
</evidence>
<feature type="transmembrane region" description="Helical" evidence="5">
    <location>
        <begin position="45"/>
        <end position="66"/>
    </location>
</feature>
<reference evidence="7" key="1">
    <citation type="submission" date="2016-10" db="EMBL/GenBank/DDBJ databases">
        <authorList>
            <person name="Varghese N."/>
            <person name="Submissions S."/>
        </authorList>
    </citation>
    <scope>NUCLEOTIDE SEQUENCE [LARGE SCALE GENOMIC DNA]</scope>
    <source>
        <strain evidence="7">DSM 28881</strain>
    </source>
</reference>
<protein>
    <submittedName>
        <fullName evidence="6">DoxX-like family protein</fullName>
    </submittedName>
</protein>
<keyword evidence="4 5" id="KW-0472">Membrane</keyword>
<gene>
    <name evidence="6" type="ORF">SAMN05443431_101351</name>
</gene>
<organism evidence="6 7">
    <name type="scientific">Olleya namhaensis</name>
    <dbReference type="NCBI Taxonomy" id="1144750"/>
    <lineage>
        <taxon>Bacteria</taxon>
        <taxon>Pseudomonadati</taxon>
        <taxon>Bacteroidota</taxon>
        <taxon>Flavobacteriia</taxon>
        <taxon>Flavobacteriales</taxon>
        <taxon>Flavobacteriaceae</taxon>
    </lineage>
</organism>
<dbReference type="RefSeq" id="WP_090836927.1">
    <property type="nucleotide sequence ID" value="NZ_FORM01000001.1"/>
</dbReference>
<feature type="transmembrane region" description="Helical" evidence="5">
    <location>
        <begin position="98"/>
        <end position="116"/>
    </location>
</feature>
<evidence type="ECO:0000313" key="7">
    <source>
        <dbReference type="Proteomes" id="UP000199559"/>
    </source>
</evidence>
<keyword evidence="3 5" id="KW-1133">Transmembrane helix</keyword>
<dbReference type="Proteomes" id="UP000199559">
    <property type="component" value="Unassembled WGS sequence"/>
</dbReference>
<evidence type="ECO:0000256" key="2">
    <source>
        <dbReference type="ARBA" id="ARBA00022692"/>
    </source>
</evidence>
<proteinExistence type="predicted"/>
<comment type="subcellular location">
    <subcellularLocation>
        <location evidence="1">Membrane</location>
        <topology evidence="1">Multi-pass membrane protein</topology>
    </subcellularLocation>
</comment>
<evidence type="ECO:0000256" key="3">
    <source>
        <dbReference type="ARBA" id="ARBA00022989"/>
    </source>
</evidence>
<dbReference type="InterPro" id="IPR032808">
    <property type="entry name" value="DoxX"/>
</dbReference>
<dbReference type="EMBL" id="FORM01000001">
    <property type="protein sequence ID" value="SFI57985.1"/>
    <property type="molecule type" value="Genomic_DNA"/>
</dbReference>